<organism evidence="1 3">
    <name type="scientific">Streptomyces spororaveus</name>
    <dbReference type="NCBI Taxonomy" id="284039"/>
    <lineage>
        <taxon>Bacteria</taxon>
        <taxon>Bacillati</taxon>
        <taxon>Actinomycetota</taxon>
        <taxon>Actinomycetes</taxon>
        <taxon>Kitasatosporales</taxon>
        <taxon>Streptomycetaceae</taxon>
        <taxon>Streptomyces</taxon>
    </lineage>
</organism>
<reference evidence="1" key="2">
    <citation type="submission" date="2024-05" db="EMBL/GenBank/DDBJ databases">
        <title>Whole genome shotgun sequence of Streptomyces spororaveus NBRC 15456.</title>
        <authorList>
            <person name="Komaki H."/>
            <person name="Tamura T."/>
        </authorList>
    </citation>
    <scope>NUCLEOTIDE SEQUENCE</scope>
    <source>
        <strain evidence="1 3">NBRC 15456</strain>
    </source>
</reference>
<dbReference type="RefSeq" id="WP_202197551.1">
    <property type="nucleotide sequence ID" value="NZ_BAAATO010000061.1"/>
</dbReference>
<protein>
    <recommendedName>
        <fullName evidence="4">DUF4376 domain-containing protein</fullName>
    </recommendedName>
</protein>
<sequence>MSIITEYSTTARPDRRIVEVYDSDAYLGDDEALKLSRTEVVAGNGYHLYLHSLQPDIEVQVTIRVWETPQKAPEDAEGTVPVTLESETGQLVVNQFTFGPAGMMDLPRPGVYDGHAAWSGRDATAAYYDTCLQRAVDEQWGAEQIRAAWKQCSTAEQYTLDLWFVRESEPGDDD</sequence>
<name>A0ABQ3T3P7_9ACTN</name>
<dbReference type="EMBL" id="BNED01000004">
    <property type="protein sequence ID" value="GHI75018.1"/>
    <property type="molecule type" value="Genomic_DNA"/>
</dbReference>
<proteinExistence type="predicted"/>
<evidence type="ECO:0008006" key="4">
    <source>
        <dbReference type="Google" id="ProtNLM"/>
    </source>
</evidence>
<comment type="caution">
    <text evidence="1">The sequence shown here is derived from an EMBL/GenBank/DDBJ whole genome shotgun (WGS) entry which is preliminary data.</text>
</comment>
<evidence type="ECO:0000313" key="1">
    <source>
        <dbReference type="EMBL" id="GHI75018.1"/>
    </source>
</evidence>
<keyword evidence="3" id="KW-1185">Reference proteome</keyword>
<accession>A0ABQ3T3P7</accession>
<reference evidence="3" key="1">
    <citation type="submission" date="2023-07" db="EMBL/GenBank/DDBJ databases">
        <title>Whole genome shotgun sequence of Streptomyces spororaveus NBRC 15456.</title>
        <authorList>
            <person name="Komaki H."/>
            <person name="Tamura T."/>
        </authorList>
    </citation>
    <scope>NUCLEOTIDE SEQUENCE [LARGE SCALE GENOMIC DNA]</scope>
    <source>
        <strain evidence="2 3">NBRC 15456</strain>
    </source>
</reference>
<dbReference type="Proteomes" id="UP000608522">
    <property type="component" value="Unassembled WGS sequence"/>
</dbReference>
<dbReference type="EMBL" id="BNED01000007">
    <property type="protein sequence ID" value="GHI82583.1"/>
    <property type="molecule type" value="Genomic_DNA"/>
</dbReference>
<evidence type="ECO:0000313" key="2">
    <source>
        <dbReference type="EMBL" id="GHI82583.1"/>
    </source>
</evidence>
<evidence type="ECO:0000313" key="3">
    <source>
        <dbReference type="Proteomes" id="UP000608522"/>
    </source>
</evidence>
<gene>
    <name evidence="1" type="ORF">Sspor_05790</name>
    <name evidence="2" type="ORF">Sspor_81440</name>
</gene>